<organism evidence="3 4">
    <name type="scientific">Acaryochloris thomasi RCC1774</name>
    <dbReference type="NCBI Taxonomy" id="1764569"/>
    <lineage>
        <taxon>Bacteria</taxon>
        <taxon>Bacillati</taxon>
        <taxon>Cyanobacteriota</taxon>
        <taxon>Cyanophyceae</taxon>
        <taxon>Acaryochloridales</taxon>
        <taxon>Acaryochloridaceae</taxon>
        <taxon>Acaryochloris</taxon>
        <taxon>Acaryochloris thomasi</taxon>
    </lineage>
</organism>
<comment type="caution">
    <text evidence="3">The sequence shown here is derived from an EMBL/GenBank/DDBJ whole genome shotgun (WGS) entry which is preliminary data.</text>
</comment>
<dbReference type="Proteomes" id="UP000248857">
    <property type="component" value="Unassembled WGS sequence"/>
</dbReference>
<feature type="chain" id="PRO_5015924293" evidence="2">
    <location>
        <begin position="22"/>
        <end position="122"/>
    </location>
</feature>
<keyword evidence="4" id="KW-1185">Reference proteome</keyword>
<dbReference type="EMBL" id="PQWO01000004">
    <property type="protein sequence ID" value="PZD73994.1"/>
    <property type="molecule type" value="Genomic_DNA"/>
</dbReference>
<evidence type="ECO:0000313" key="4">
    <source>
        <dbReference type="Proteomes" id="UP000248857"/>
    </source>
</evidence>
<protein>
    <submittedName>
        <fullName evidence="3">Uncharacterized protein</fullName>
    </submittedName>
</protein>
<name>A0A2W1JWD6_9CYAN</name>
<evidence type="ECO:0000256" key="1">
    <source>
        <dbReference type="SAM" id="MobiDB-lite"/>
    </source>
</evidence>
<keyword evidence="2" id="KW-0732">Signal</keyword>
<accession>A0A2W1JWD6</accession>
<evidence type="ECO:0000313" key="3">
    <source>
        <dbReference type="EMBL" id="PZD73994.1"/>
    </source>
</evidence>
<gene>
    <name evidence="3" type="ORF">C1752_01514</name>
</gene>
<proteinExistence type="predicted"/>
<feature type="compositionally biased region" description="Polar residues" evidence="1">
    <location>
        <begin position="29"/>
        <end position="53"/>
    </location>
</feature>
<reference evidence="3 4" key="1">
    <citation type="journal article" date="2018" name="Sci. Rep.">
        <title>A novel species of the marine cyanobacterium Acaryochloris with a unique pigment content and lifestyle.</title>
        <authorList>
            <person name="Partensky F."/>
            <person name="Six C."/>
            <person name="Ratin M."/>
            <person name="Garczarek L."/>
            <person name="Vaulot D."/>
            <person name="Probert I."/>
            <person name="Calteau A."/>
            <person name="Gourvil P."/>
            <person name="Marie D."/>
            <person name="Grebert T."/>
            <person name="Bouchier C."/>
            <person name="Le Panse S."/>
            <person name="Gachenot M."/>
            <person name="Rodriguez F."/>
            <person name="Garrido J.L."/>
        </authorList>
    </citation>
    <scope>NUCLEOTIDE SEQUENCE [LARGE SCALE GENOMIC DNA]</scope>
    <source>
        <strain evidence="3 4">RCC1774</strain>
    </source>
</reference>
<dbReference type="AlphaFoldDB" id="A0A2W1JWD6"/>
<feature type="signal peptide" evidence="2">
    <location>
        <begin position="1"/>
        <end position="21"/>
    </location>
</feature>
<dbReference type="RefSeq" id="WP_110985496.1">
    <property type="nucleotide sequence ID" value="NZ_CAWNWM010000004.1"/>
</dbReference>
<feature type="region of interest" description="Disordered" evidence="1">
    <location>
        <begin position="26"/>
        <end position="53"/>
    </location>
</feature>
<evidence type="ECO:0000256" key="2">
    <source>
        <dbReference type="SAM" id="SignalP"/>
    </source>
</evidence>
<sequence length="122" mass="13197">MRLIVIGAALCNSLFPTSSLAQNGKDWHQTNPIYPAQQQSSGAVPSQTLPTSEKAQAETEFARDLMENCLKESSQKYCDCAVQELLTNQSLTPVYEDLDLPAEESPIPPSVAAPINACLTSK</sequence>